<dbReference type="NCBIfam" id="NF000355">
    <property type="entry name" value="ribo_prot_ABC_F"/>
    <property type="match status" value="1"/>
</dbReference>
<dbReference type="InterPro" id="IPR003439">
    <property type="entry name" value="ABC_transporter-like_ATP-bd"/>
</dbReference>
<dbReference type="EMBL" id="DXCQ01000001">
    <property type="protein sequence ID" value="HIY96052.1"/>
    <property type="molecule type" value="Genomic_DNA"/>
</dbReference>
<protein>
    <submittedName>
        <fullName evidence="4">ATP-binding cassette domain-containing protein</fullName>
    </submittedName>
</protein>
<dbReference type="PANTHER" id="PTHR42855">
    <property type="entry name" value="ABC TRANSPORTER ATP-BINDING SUBUNIT"/>
    <property type="match status" value="1"/>
</dbReference>
<evidence type="ECO:0000313" key="4">
    <source>
        <dbReference type="EMBL" id="HIY96052.1"/>
    </source>
</evidence>
<accession>A0A9D1ZT96</accession>
<dbReference type="SUPFAM" id="SSF52540">
    <property type="entry name" value="P-loop containing nucleoside triphosphate hydrolases"/>
    <property type="match status" value="2"/>
</dbReference>
<dbReference type="Pfam" id="PF00005">
    <property type="entry name" value="ABC_tran"/>
    <property type="match status" value="2"/>
</dbReference>
<gene>
    <name evidence="4" type="ORF">H9729_00010</name>
</gene>
<dbReference type="SMART" id="SM00382">
    <property type="entry name" value="AAA"/>
    <property type="match status" value="2"/>
</dbReference>
<dbReference type="Gene3D" id="3.40.50.300">
    <property type="entry name" value="P-loop containing nucleotide triphosphate hydrolases"/>
    <property type="match status" value="2"/>
</dbReference>
<dbReference type="PROSITE" id="PS50893">
    <property type="entry name" value="ABC_TRANSPORTER_2"/>
    <property type="match status" value="2"/>
</dbReference>
<feature type="domain" description="ABC transporter" evidence="3">
    <location>
        <begin position="303"/>
        <end position="491"/>
    </location>
</feature>
<evidence type="ECO:0000313" key="5">
    <source>
        <dbReference type="Proteomes" id="UP000886750"/>
    </source>
</evidence>
<proteinExistence type="predicted"/>
<dbReference type="GO" id="GO:0005524">
    <property type="term" value="F:ATP binding"/>
    <property type="evidence" value="ECO:0007669"/>
    <property type="project" value="UniProtKB-KW"/>
</dbReference>
<reference evidence="4" key="2">
    <citation type="submission" date="2021-04" db="EMBL/GenBank/DDBJ databases">
        <authorList>
            <person name="Gilroy R."/>
        </authorList>
    </citation>
    <scope>NUCLEOTIDE SEQUENCE</scope>
    <source>
        <strain evidence="4">1345</strain>
    </source>
</reference>
<keyword evidence="2 4" id="KW-0067">ATP-binding</keyword>
<dbReference type="PANTHER" id="PTHR42855:SF2">
    <property type="entry name" value="DRUG RESISTANCE ABC TRANSPORTER,ATP-BINDING PROTEIN"/>
    <property type="match status" value="1"/>
</dbReference>
<evidence type="ECO:0000256" key="2">
    <source>
        <dbReference type="ARBA" id="ARBA00022840"/>
    </source>
</evidence>
<dbReference type="InterPro" id="IPR051309">
    <property type="entry name" value="ABCF_ATPase"/>
</dbReference>
<dbReference type="CDD" id="cd03221">
    <property type="entry name" value="ABCF_EF-3"/>
    <property type="match status" value="2"/>
</dbReference>
<name>A0A9D1ZT96_9FIRM</name>
<dbReference type="GO" id="GO:0016887">
    <property type="term" value="F:ATP hydrolysis activity"/>
    <property type="evidence" value="ECO:0007669"/>
    <property type="project" value="InterPro"/>
</dbReference>
<organism evidence="4 5">
    <name type="scientific">Candidatus Borkfalkia excrementigallinarum</name>
    <dbReference type="NCBI Taxonomy" id="2838506"/>
    <lineage>
        <taxon>Bacteria</taxon>
        <taxon>Bacillati</taxon>
        <taxon>Bacillota</taxon>
        <taxon>Clostridia</taxon>
        <taxon>Christensenellales</taxon>
        <taxon>Christensenellaceae</taxon>
        <taxon>Candidatus Borkfalkia</taxon>
    </lineage>
</organism>
<keyword evidence="1" id="KW-0547">Nucleotide-binding</keyword>
<dbReference type="PROSITE" id="PS00211">
    <property type="entry name" value="ABC_TRANSPORTER_1"/>
    <property type="match status" value="1"/>
</dbReference>
<dbReference type="Proteomes" id="UP000886750">
    <property type="component" value="Unassembled WGS sequence"/>
</dbReference>
<feature type="domain" description="ABC transporter" evidence="3">
    <location>
        <begin position="4"/>
        <end position="214"/>
    </location>
</feature>
<dbReference type="InterPro" id="IPR003593">
    <property type="entry name" value="AAA+_ATPase"/>
</dbReference>
<reference evidence="4" key="1">
    <citation type="journal article" date="2021" name="PeerJ">
        <title>Extensive microbial diversity within the chicken gut microbiome revealed by metagenomics and culture.</title>
        <authorList>
            <person name="Gilroy R."/>
            <person name="Ravi A."/>
            <person name="Getino M."/>
            <person name="Pursley I."/>
            <person name="Horton D.L."/>
            <person name="Alikhan N.F."/>
            <person name="Baker D."/>
            <person name="Gharbi K."/>
            <person name="Hall N."/>
            <person name="Watson M."/>
            <person name="Adriaenssens E.M."/>
            <person name="Foster-Nyarko E."/>
            <person name="Jarju S."/>
            <person name="Secka A."/>
            <person name="Antonio M."/>
            <person name="Oren A."/>
            <person name="Chaudhuri R.R."/>
            <person name="La Ragione R."/>
            <person name="Hildebrand F."/>
            <person name="Pallen M.J."/>
        </authorList>
    </citation>
    <scope>NUCLEOTIDE SEQUENCE</scope>
    <source>
        <strain evidence="4">1345</strain>
    </source>
</reference>
<sequence length="491" mass="54508">MSAINVTDLTYRYPDSYENVFENLTLTLDTDWKLALTGRNGRGKTTFLRLLCGELEYRQGTIRCPVPLEYFPFAAAEEFDALSALYAARPAMELWKLKREMRGLGLAEEVLERPYRTLSGGERTKLQLAALFSEESAYLLIDEPTNHLDRAGREKLAAYLKGKLGFILVSHDRAFLDACCDHILVFGAEGYTLRRGSFSDWWKDKTAADKAESEQNERLKKQIAAMQKSAERMSGWADKVEASKNSKVAGLRPDKGHVGRMAAKMAKRAKVTERRQEKAIEEKSALLKDAEFYGNLKLSPLPFRAQELCSLTHVSAGYGGKDAISDKTLTIGRGERIAVAGANGCGKSTLLKLLAGRIEPREGIVRVPGDLTVSYLPQDVSAISGSVTEYAAAGGAPPALVMAILNKLNFRSSLFEKDISAYSEGQKKKMALAVSLATPAHLYIWDEPLNYIDLVSRIQLEELILQFCPTLLFVEHDAEFCRKIATKTVFL</sequence>
<dbReference type="InterPro" id="IPR027417">
    <property type="entry name" value="P-loop_NTPase"/>
</dbReference>
<comment type="caution">
    <text evidence="4">The sequence shown here is derived from an EMBL/GenBank/DDBJ whole genome shotgun (WGS) entry which is preliminary data.</text>
</comment>
<dbReference type="AlphaFoldDB" id="A0A9D1ZT96"/>
<evidence type="ECO:0000259" key="3">
    <source>
        <dbReference type="PROSITE" id="PS50893"/>
    </source>
</evidence>
<dbReference type="InterPro" id="IPR017871">
    <property type="entry name" value="ABC_transporter-like_CS"/>
</dbReference>
<evidence type="ECO:0000256" key="1">
    <source>
        <dbReference type="ARBA" id="ARBA00022741"/>
    </source>
</evidence>